<dbReference type="AlphaFoldDB" id="A0AAD8PBG3"/>
<dbReference type="EMBL" id="JAUHHV010000001">
    <property type="protein sequence ID" value="KAK1440059.1"/>
    <property type="molecule type" value="Genomic_DNA"/>
</dbReference>
<name>A0AAD8PBG3_TARER</name>
<dbReference type="GO" id="GO:0003729">
    <property type="term" value="F:mRNA binding"/>
    <property type="evidence" value="ECO:0007669"/>
    <property type="project" value="TreeGrafter"/>
</dbReference>
<dbReference type="PANTHER" id="PTHR12854:SF12">
    <property type="entry name" value="POLYADENYLATE-BINDING PROTEIN INTERACTING PROTEIN"/>
    <property type="match status" value="1"/>
</dbReference>
<reference evidence="3" key="1">
    <citation type="journal article" date="2023" name="bioRxiv">
        <title>Improved chromosome-level genome assembly for marigold (Tagetes erecta).</title>
        <authorList>
            <person name="Jiang F."/>
            <person name="Yuan L."/>
            <person name="Wang S."/>
            <person name="Wang H."/>
            <person name="Xu D."/>
            <person name="Wang A."/>
            <person name="Fan W."/>
        </authorList>
    </citation>
    <scope>NUCLEOTIDE SEQUENCE</scope>
    <source>
        <strain evidence="3">WSJ</strain>
        <tissue evidence="3">Leaf</tissue>
    </source>
</reference>
<feature type="compositionally biased region" description="Basic and acidic residues" evidence="1">
    <location>
        <begin position="185"/>
        <end position="210"/>
    </location>
</feature>
<evidence type="ECO:0000256" key="1">
    <source>
        <dbReference type="SAM" id="MobiDB-lite"/>
    </source>
</evidence>
<dbReference type="InterPro" id="IPR045117">
    <property type="entry name" value="ATXN2-like"/>
</dbReference>
<dbReference type="GO" id="GO:0034063">
    <property type="term" value="P:stress granule assembly"/>
    <property type="evidence" value="ECO:0007669"/>
    <property type="project" value="TreeGrafter"/>
</dbReference>
<feature type="compositionally biased region" description="Polar residues" evidence="1">
    <location>
        <begin position="211"/>
        <end position="231"/>
    </location>
</feature>
<organism evidence="3 4">
    <name type="scientific">Tagetes erecta</name>
    <name type="common">African marigold</name>
    <dbReference type="NCBI Taxonomy" id="13708"/>
    <lineage>
        <taxon>Eukaryota</taxon>
        <taxon>Viridiplantae</taxon>
        <taxon>Streptophyta</taxon>
        <taxon>Embryophyta</taxon>
        <taxon>Tracheophyta</taxon>
        <taxon>Spermatophyta</taxon>
        <taxon>Magnoliopsida</taxon>
        <taxon>eudicotyledons</taxon>
        <taxon>Gunneridae</taxon>
        <taxon>Pentapetalae</taxon>
        <taxon>asterids</taxon>
        <taxon>campanulids</taxon>
        <taxon>Asterales</taxon>
        <taxon>Asteraceae</taxon>
        <taxon>Asteroideae</taxon>
        <taxon>Heliantheae alliance</taxon>
        <taxon>Tageteae</taxon>
        <taxon>Tagetes</taxon>
    </lineage>
</organism>
<feature type="region of interest" description="Disordered" evidence="1">
    <location>
        <begin position="137"/>
        <end position="231"/>
    </location>
</feature>
<dbReference type="Proteomes" id="UP001229421">
    <property type="component" value="Unassembled WGS sequence"/>
</dbReference>
<feature type="compositionally biased region" description="Basic and acidic residues" evidence="1">
    <location>
        <begin position="1"/>
        <end position="14"/>
    </location>
</feature>
<evidence type="ECO:0000313" key="4">
    <source>
        <dbReference type="Proteomes" id="UP001229421"/>
    </source>
</evidence>
<dbReference type="Pfam" id="PF14438">
    <property type="entry name" value="SM-ATX"/>
    <property type="match status" value="1"/>
</dbReference>
<sequence length="451" mass="48226">MACRIRNEEDDRRSSPSSSSSSIVNDALLLTTMCLIGLPVDVHIKDGSVYSGIFHTASVHDSYAIVLKRAKMVKKGSCNSNVANEDVIGTLIIQSKDLVQVVAKKVIIRADGVAGHETGDDTGAVACSFPSNGISLTESNKTTSKSNAGQPHTNQIRCSSRSENGFTNGYKPENIIHTANASEVKSLDTRGSTKKEENLNDPCNNRKNDTHTSSSEPLVTSSAPNEPVTTKIPNLNRTVKESKLNPGAKTFSPSFPNKRSPTLPTIAMGSNLAYIPDSYPTVPVAGPQPEVEISPFAPHHLPLKFVPYGANDVQHPPPIVGYMTNRSQPVRYAGPYHPVQTAPTYVQPNSQNVMVGRLGPVVYVHPVSQDVVPSPNNFSSILTPHPIHVPKHQGTAAGQPLQLCVAPPFIGGGGQPPFVLPSHIPVSQPPYPVMRPITVPGTNGFLVSKFS</sequence>
<feature type="domain" description="Ataxin 2 SM" evidence="2">
    <location>
        <begin position="25"/>
        <end position="104"/>
    </location>
</feature>
<proteinExistence type="predicted"/>
<comment type="caution">
    <text evidence="3">The sequence shown here is derived from an EMBL/GenBank/DDBJ whole genome shotgun (WGS) entry which is preliminary data.</text>
</comment>
<protein>
    <recommendedName>
        <fullName evidence="2">Ataxin 2 SM domain-containing protein</fullName>
    </recommendedName>
</protein>
<dbReference type="GO" id="GO:0010494">
    <property type="term" value="C:cytoplasmic stress granule"/>
    <property type="evidence" value="ECO:0007669"/>
    <property type="project" value="TreeGrafter"/>
</dbReference>
<dbReference type="PANTHER" id="PTHR12854">
    <property type="entry name" value="ATAXIN 2-RELATED"/>
    <property type="match status" value="1"/>
</dbReference>
<accession>A0AAD8PBG3</accession>
<keyword evidence="4" id="KW-1185">Reference proteome</keyword>
<gene>
    <name evidence="3" type="ORF">QVD17_05884</name>
</gene>
<dbReference type="InterPro" id="IPR025852">
    <property type="entry name" value="SM_dom_ATX"/>
</dbReference>
<feature type="compositionally biased region" description="Polar residues" evidence="1">
    <location>
        <begin position="137"/>
        <end position="167"/>
    </location>
</feature>
<feature type="region of interest" description="Disordered" evidence="1">
    <location>
        <begin position="1"/>
        <end position="21"/>
    </location>
</feature>
<evidence type="ECO:0000259" key="2">
    <source>
        <dbReference type="Pfam" id="PF14438"/>
    </source>
</evidence>
<evidence type="ECO:0000313" key="3">
    <source>
        <dbReference type="EMBL" id="KAK1440059.1"/>
    </source>
</evidence>